<dbReference type="VEuPathDB" id="ToxoDB:EMH_0075710"/>
<evidence type="ECO:0000256" key="1">
    <source>
        <dbReference type="SAM" id="MobiDB-lite"/>
    </source>
</evidence>
<dbReference type="Proteomes" id="UP000030744">
    <property type="component" value="Unassembled WGS sequence"/>
</dbReference>
<evidence type="ECO:0000313" key="2">
    <source>
        <dbReference type="EMBL" id="CDJ36289.1"/>
    </source>
</evidence>
<feature type="region of interest" description="Disordered" evidence="1">
    <location>
        <begin position="160"/>
        <end position="219"/>
    </location>
</feature>
<feature type="region of interest" description="Disordered" evidence="1">
    <location>
        <begin position="18"/>
        <end position="41"/>
    </location>
</feature>
<dbReference type="AlphaFoldDB" id="U6KEB1"/>
<feature type="compositionally biased region" description="Low complexity" evidence="1">
    <location>
        <begin position="235"/>
        <end position="251"/>
    </location>
</feature>
<keyword evidence="3" id="KW-1185">Reference proteome</keyword>
<reference evidence="2" key="2">
    <citation type="submission" date="2013-10" db="EMBL/GenBank/DDBJ databases">
        <authorList>
            <person name="Aslett M."/>
        </authorList>
    </citation>
    <scope>NUCLEOTIDE SEQUENCE [LARGE SCALE GENOMIC DNA]</scope>
    <source>
        <strain evidence="2">Houghton</strain>
    </source>
</reference>
<dbReference type="EMBL" id="HG735725">
    <property type="protein sequence ID" value="CDJ36289.1"/>
    <property type="molecule type" value="Genomic_DNA"/>
</dbReference>
<reference evidence="2" key="1">
    <citation type="submission" date="2013-10" db="EMBL/GenBank/DDBJ databases">
        <title>Genomic analysis of the causative agents of coccidiosis in chickens.</title>
        <authorList>
            <person name="Reid A.J."/>
            <person name="Blake D."/>
            <person name="Billington K."/>
            <person name="Browne H."/>
            <person name="Dunn M."/>
            <person name="Hung S."/>
            <person name="Kawahara F."/>
            <person name="Miranda-Saavedra D."/>
            <person name="Mourier T."/>
            <person name="Nagra H."/>
            <person name="Otto T.D."/>
            <person name="Rawlings N."/>
            <person name="Sanchez A."/>
            <person name="Sanders M."/>
            <person name="Subramaniam C."/>
            <person name="Tay Y."/>
            <person name="Dear P."/>
            <person name="Doerig C."/>
            <person name="Gruber A."/>
            <person name="Parkinson J."/>
            <person name="Shirley M."/>
            <person name="Wan K.L."/>
            <person name="Berriman M."/>
            <person name="Tomley F."/>
            <person name="Pain A."/>
        </authorList>
    </citation>
    <scope>NUCLEOTIDE SEQUENCE [LARGE SCALE GENOMIC DNA]</scope>
    <source>
        <strain evidence="2">Houghton</strain>
    </source>
</reference>
<protein>
    <submittedName>
        <fullName evidence="2">Uncharacterized protein</fullName>
    </submittedName>
</protein>
<accession>U6KEB1</accession>
<organism evidence="2 3">
    <name type="scientific">Eimeria mitis</name>
    <dbReference type="NCBI Taxonomy" id="44415"/>
    <lineage>
        <taxon>Eukaryota</taxon>
        <taxon>Sar</taxon>
        <taxon>Alveolata</taxon>
        <taxon>Apicomplexa</taxon>
        <taxon>Conoidasida</taxon>
        <taxon>Coccidia</taxon>
        <taxon>Eucoccidiorida</taxon>
        <taxon>Eimeriorina</taxon>
        <taxon>Eimeriidae</taxon>
        <taxon>Eimeria</taxon>
    </lineage>
</organism>
<feature type="region of interest" description="Disordered" evidence="1">
    <location>
        <begin position="103"/>
        <end position="133"/>
    </location>
</feature>
<name>U6KEB1_9EIME</name>
<feature type="region of interest" description="Disordered" evidence="1">
    <location>
        <begin position="235"/>
        <end position="255"/>
    </location>
</feature>
<dbReference type="GeneID" id="60404289"/>
<proteinExistence type="predicted"/>
<sequence length="473" mass="51788">MLYESASTFEGMRVIASQKPEHEAHPPPPKIPRLSESWASDPHSQISAGAFLSHPSGLAMGGAATALDADAWVEDESGLGFGEGEHLWFATDQEGVAEYQHGVSASRGPPLPLSEEETFSRPSTHFSPGSADSGDYGVMPDAWLDEYLERFDAESLYQSVDDNAPRQPMVEATPAASTSTGSMGVLGDVADADRRTPRADVGQENAAQSTHMEAVQQPEQPEEAFAAALGSWRGPASASAASTTSSESGEPCGAAGIEKHPFVRLPVVNPKDIHRRFRSEFVLSLYYNDVSPMTSYVTMRSLFAKDSLTATEVETLMSEAELLANYAASKLSKPSKRSSASYIVRKMASLFMAFDYLVCTIEILGENMDTASWWEKFVQMFQTDYTFPEHTSLLKTQELNRLVNRLSDALAVYKQKKRPKFKEIISLKRTILTKFSKGSQFSHPSWQAWIQDDLNFSPSSGDCVTSSDSEADD</sequence>
<gene>
    <name evidence="2" type="ORF">EMH_0075710</name>
</gene>
<dbReference type="RefSeq" id="XP_037878578.1">
    <property type="nucleotide sequence ID" value="XM_038022724.1"/>
</dbReference>
<evidence type="ECO:0000313" key="3">
    <source>
        <dbReference type="Proteomes" id="UP000030744"/>
    </source>
</evidence>